<dbReference type="SUPFAM" id="SSF56801">
    <property type="entry name" value="Acetyl-CoA synthetase-like"/>
    <property type="match status" value="1"/>
</dbReference>
<reference evidence="3" key="1">
    <citation type="submission" date="2018-05" db="EMBL/GenBank/DDBJ databases">
        <authorList>
            <person name="Lanie J.A."/>
            <person name="Ng W.-L."/>
            <person name="Kazmierczak K.M."/>
            <person name="Andrzejewski T.M."/>
            <person name="Davidsen T.M."/>
            <person name="Wayne K.J."/>
            <person name="Tettelin H."/>
            <person name="Glass J.I."/>
            <person name="Rusch D."/>
            <person name="Podicherti R."/>
            <person name="Tsui H.-C.T."/>
            <person name="Winkler M.E."/>
        </authorList>
    </citation>
    <scope>NUCLEOTIDE SEQUENCE</scope>
</reference>
<protein>
    <recommendedName>
        <fullName evidence="4">AMP-dependent synthetase/ligase domain-containing protein</fullName>
    </recommendedName>
</protein>
<name>A0A381V4B7_9ZZZZ</name>
<dbReference type="Gene3D" id="3.30.300.30">
    <property type="match status" value="1"/>
</dbReference>
<dbReference type="Pfam" id="PF13193">
    <property type="entry name" value="AMP-binding_C"/>
    <property type="match status" value="1"/>
</dbReference>
<dbReference type="InterPro" id="IPR025110">
    <property type="entry name" value="AMP-bd_C"/>
</dbReference>
<dbReference type="Gene3D" id="2.30.38.10">
    <property type="entry name" value="Luciferase, Domain 3"/>
    <property type="match status" value="1"/>
</dbReference>
<dbReference type="PANTHER" id="PTHR43767">
    <property type="entry name" value="LONG-CHAIN-FATTY-ACID--COA LIGASE"/>
    <property type="match status" value="1"/>
</dbReference>
<feature type="domain" description="AMP-binding enzyme C-terminal" evidence="2">
    <location>
        <begin position="423"/>
        <end position="497"/>
    </location>
</feature>
<dbReference type="GO" id="GO:0016877">
    <property type="term" value="F:ligase activity, forming carbon-sulfur bonds"/>
    <property type="evidence" value="ECO:0007669"/>
    <property type="project" value="UniProtKB-ARBA"/>
</dbReference>
<dbReference type="InterPro" id="IPR050237">
    <property type="entry name" value="ATP-dep_AMP-bd_enzyme"/>
</dbReference>
<organism evidence="3">
    <name type="scientific">marine metagenome</name>
    <dbReference type="NCBI Taxonomy" id="408172"/>
    <lineage>
        <taxon>unclassified sequences</taxon>
        <taxon>metagenomes</taxon>
        <taxon>ecological metagenomes</taxon>
    </lineage>
</organism>
<dbReference type="AlphaFoldDB" id="A0A381V4B7"/>
<dbReference type="PANTHER" id="PTHR43767:SF10">
    <property type="entry name" value="SURFACTIN SYNTHASE SUBUNIT 1"/>
    <property type="match status" value="1"/>
</dbReference>
<dbReference type="InterPro" id="IPR020845">
    <property type="entry name" value="AMP-binding_CS"/>
</dbReference>
<feature type="domain" description="AMP-dependent synthetase/ligase" evidence="1">
    <location>
        <begin position="10"/>
        <end position="372"/>
    </location>
</feature>
<feature type="non-terminal residue" evidence="3">
    <location>
        <position position="1"/>
    </location>
</feature>
<sequence length="523" mass="56913">VHSTYDLVWYAAQRTPDHLALVDDRSDRQLSYRQLVDEVESIAAGLSARGIKAGSRFATILPNLFEHCLIILALNRLGAVPALINARLTPAEVAPLVEQGGIEGAITMPDAAMAAAVSQVLPNGAPLFSTPADIDSCRSFASCRGDVQTLAPFRRPEPEDLAYIFYTSGTTGLPKGVEIPHRTTEPRVVWVSPMAGLRCGTHSRILGMAPLSHAIGFYGNFLAALTYNATYYVVSQFDPVQVNDAIEQHSITFLFTVPTFFAAMVQAPGYDPAKFASLDLVLYGGASISPALLEQLDREWPATIRHIYGTTETMCSLYNPEPVGQSTRLRAGRYSRVRVIRYGGNHDDIVEPGEEGELIIDATTDTIFSGYLNRPDATAEKVKDGWYYTGDAFRLRDDGDVEIVGRVDDVIRCGGENLHPDDIEPILASHPGVQEVSVVGAKDSYWGEIAVGCIVASTSPPSVAELDAHCKSSTLSAYKRPKAYLFVDALPRNAANKILRRVLRQTAEASRNSDDGPNLEMVR</sequence>
<dbReference type="Pfam" id="PF00501">
    <property type="entry name" value="AMP-binding"/>
    <property type="match status" value="1"/>
</dbReference>
<evidence type="ECO:0000259" key="2">
    <source>
        <dbReference type="Pfam" id="PF13193"/>
    </source>
</evidence>
<dbReference type="InterPro" id="IPR000873">
    <property type="entry name" value="AMP-dep_synth/lig_dom"/>
</dbReference>
<dbReference type="PROSITE" id="PS00455">
    <property type="entry name" value="AMP_BINDING"/>
    <property type="match status" value="1"/>
</dbReference>
<evidence type="ECO:0000259" key="1">
    <source>
        <dbReference type="Pfam" id="PF00501"/>
    </source>
</evidence>
<evidence type="ECO:0000313" key="3">
    <source>
        <dbReference type="EMBL" id="SVA34821.1"/>
    </source>
</evidence>
<evidence type="ECO:0008006" key="4">
    <source>
        <dbReference type="Google" id="ProtNLM"/>
    </source>
</evidence>
<gene>
    <name evidence="3" type="ORF">METZ01_LOCUS87675</name>
</gene>
<dbReference type="EMBL" id="UINC01007731">
    <property type="protein sequence ID" value="SVA34821.1"/>
    <property type="molecule type" value="Genomic_DNA"/>
</dbReference>
<proteinExistence type="predicted"/>
<dbReference type="InterPro" id="IPR045851">
    <property type="entry name" value="AMP-bd_C_sf"/>
</dbReference>
<accession>A0A381V4B7</accession>
<dbReference type="Gene3D" id="3.40.50.980">
    <property type="match status" value="2"/>
</dbReference>